<keyword evidence="3" id="KW-1185">Reference proteome</keyword>
<dbReference type="EMBL" id="UXUI01007155">
    <property type="protein sequence ID" value="VDD85835.1"/>
    <property type="molecule type" value="Genomic_DNA"/>
</dbReference>
<evidence type="ECO:0000313" key="4">
    <source>
        <dbReference type="WBParaSite" id="EVEC_0000127001-mRNA-1"/>
    </source>
</evidence>
<evidence type="ECO:0000256" key="1">
    <source>
        <dbReference type="SAM" id="MobiDB-lite"/>
    </source>
</evidence>
<evidence type="ECO:0000313" key="2">
    <source>
        <dbReference type="EMBL" id="VDD85835.1"/>
    </source>
</evidence>
<name>A0A0N4UV23_ENTVE</name>
<protein>
    <submittedName>
        <fullName evidence="4">Sterile alpha motif domain-containing protein 9-like</fullName>
    </submittedName>
</protein>
<dbReference type="Proteomes" id="UP000274131">
    <property type="component" value="Unassembled WGS sequence"/>
</dbReference>
<reference evidence="4" key="1">
    <citation type="submission" date="2017-02" db="UniProtKB">
        <authorList>
            <consortium name="WormBaseParasite"/>
        </authorList>
    </citation>
    <scope>IDENTIFICATION</scope>
</reference>
<feature type="region of interest" description="Disordered" evidence="1">
    <location>
        <begin position="18"/>
        <end position="40"/>
    </location>
</feature>
<proteinExistence type="predicted"/>
<reference evidence="2 3" key="2">
    <citation type="submission" date="2018-10" db="EMBL/GenBank/DDBJ databases">
        <authorList>
            <consortium name="Pathogen Informatics"/>
        </authorList>
    </citation>
    <scope>NUCLEOTIDE SEQUENCE [LARGE SCALE GENOMIC DNA]</scope>
</reference>
<organism evidence="4">
    <name type="scientific">Enterobius vermicularis</name>
    <name type="common">Human pinworm</name>
    <dbReference type="NCBI Taxonomy" id="51028"/>
    <lineage>
        <taxon>Eukaryota</taxon>
        <taxon>Metazoa</taxon>
        <taxon>Ecdysozoa</taxon>
        <taxon>Nematoda</taxon>
        <taxon>Chromadorea</taxon>
        <taxon>Rhabditida</taxon>
        <taxon>Spirurina</taxon>
        <taxon>Oxyuridomorpha</taxon>
        <taxon>Oxyuroidea</taxon>
        <taxon>Oxyuridae</taxon>
        <taxon>Enterobius</taxon>
    </lineage>
</organism>
<dbReference type="WBParaSite" id="EVEC_0000127001-mRNA-1">
    <property type="protein sequence ID" value="EVEC_0000127001-mRNA-1"/>
    <property type="gene ID" value="EVEC_0000127001"/>
</dbReference>
<gene>
    <name evidence="2" type="ORF">EVEC_LOCUS978</name>
</gene>
<sequence length="155" mass="17753">MISIFVKNCRGTFRQEEFEEPYHQNTSPRATDHPLPPLRSSTPACYEQQVDLVDSYLTHPRLVLAVSKGYKGLQRPGLKQSQMTMWQQLHFPPNCRHTQPETQLSRIEELGLLKECGFKCIRDGPMLLQRVNALLKKDKSFCCDVYGKPMSGTQG</sequence>
<dbReference type="AlphaFoldDB" id="A0A0N4UV23"/>
<evidence type="ECO:0000313" key="3">
    <source>
        <dbReference type="Proteomes" id="UP000274131"/>
    </source>
</evidence>
<accession>A0A0N4UV23</accession>